<accession>Q7WZM6</accession>
<dbReference type="Pfam" id="PF23552">
    <property type="entry name" value="ParB_C"/>
    <property type="match status" value="1"/>
</dbReference>
<sequence>MDQLAEIERLQAAGKLQREMAVILGLSRPRVANLVRVLALPAFLLELVRSGELTPKHGELLAGIKDSAVQRRLGESALAGRWTTARLAKEIDRSRGKRDRDDVHKDADIAHLERRLGEHLGTTVQIETGAGHGGALRLFYTDLDTLSGLLERLGFSE</sequence>
<dbReference type="InterPro" id="IPR041468">
    <property type="entry name" value="HTH_ParB/Spo0J"/>
</dbReference>
<proteinExistence type="predicted"/>
<reference evidence="4" key="1">
    <citation type="submission" date="2003-05" db="EMBL/GenBank/DDBJ databases">
        <title>Characterization of the transfer region of the 68 kb plasmid pBI1063.</title>
        <authorList>
            <person name="Battermann A."/>
            <person name="Disque-Kochem C."/>
            <person name="Dreiseikelmann B."/>
        </authorList>
    </citation>
    <scope>NUCLEOTIDE SEQUENCE</scope>
    <source>
        <plasmid evidence="4">pBI1063</plasmid>
    </source>
</reference>
<dbReference type="GO" id="GO:0007059">
    <property type="term" value="P:chromosome segregation"/>
    <property type="evidence" value="ECO:0007669"/>
    <property type="project" value="TreeGrafter"/>
</dbReference>
<keyword evidence="4" id="KW-0614">Plasmid</keyword>
<name>Q7WZM6_STEMA</name>
<dbReference type="SUPFAM" id="SSF109709">
    <property type="entry name" value="KorB DNA-binding domain-like"/>
    <property type="match status" value="1"/>
</dbReference>
<dbReference type="InterPro" id="IPR057240">
    <property type="entry name" value="ParB_dimer_C"/>
</dbReference>
<evidence type="ECO:0000259" key="2">
    <source>
        <dbReference type="Pfam" id="PF17762"/>
    </source>
</evidence>
<dbReference type="PANTHER" id="PTHR33375">
    <property type="entry name" value="CHROMOSOME-PARTITIONING PROTEIN PARB-RELATED"/>
    <property type="match status" value="1"/>
</dbReference>
<feature type="domain" description="ParB/Spo0J HTH" evidence="2">
    <location>
        <begin position="14"/>
        <end position="92"/>
    </location>
</feature>
<keyword evidence="1" id="KW-0238">DNA-binding</keyword>
<dbReference type="EMBL" id="AY299014">
    <property type="protein sequence ID" value="AAP82046.1"/>
    <property type="molecule type" value="Genomic_DNA"/>
</dbReference>
<evidence type="ECO:0000256" key="1">
    <source>
        <dbReference type="ARBA" id="ARBA00023125"/>
    </source>
</evidence>
<organism evidence="4">
    <name type="scientific">Stenotrophomonas maltophilia</name>
    <name type="common">Pseudomonas maltophilia</name>
    <name type="synonym">Xanthomonas maltophilia</name>
    <dbReference type="NCBI Taxonomy" id="40324"/>
    <lineage>
        <taxon>Bacteria</taxon>
        <taxon>Pseudomonadati</taxon>
        <taxon>Pseudomonadota</taxon>
        <taxon>Gammaproteobacteria</taxon>
        <taxon>Lysobacterales</taxon>
        <taxon>Lysobacteraceae</taxon>
        <taxon>Stenotrophomonas</taxon>
        <taxon>Stenotrophomonas maltophilia group</taxon>
    </lineage>
</organism>
<dbReference type="PANTHER" id="PTHR33375:SF1">
    <property type="entry name" value="CHROMOSOME-PARTITIONING PROTEIN PARB-RELATED"/>
    <property type="match status" value="1"/>
</dbReference>
<dbReference type="Pfam" id="PF17762">
    <property type="entry name" value="HTH_ParB"/>
    <property type="match status" value="1"/>
</dbReference>
<dbReference type="GO" id="GO:0045881">
    <property type="term" value="P:positive regulation of sporulation resulting in formation of a cellular spore"/>
    <property type="evidence" value="ECO:0007669"/>
    <property type="project" value="TreeGrafter"/>
</dbReference>
<feature type="domain" description="ParB C-terminal dimerisation" evidence="3">
    <location>
        <begin position="105"/>
        <end position="154"/>
    </location>
</feature>
<evidence type="ECO:0000259" key="3">
    <source>
        <dbReference type="Pfam" id="PF23552"/>
    </source>
</evidence>
<evidence type="ECO:0008006" key="5">
    <source>
        <dbReference type="Google" id="ProtNLM"/>
    </source>
</evidence>
<protein>
    <recommendedName>
        <fullName evidence="5">ParB/Spo0J HTH domain-containing protein</fullName>
    </recommendedName>
</protein>
<dbReference type="InterPro" id="IPR050336">
    <property type="entry name" value="Chromosome_partition/occlusion"/>
</dbReference>
<evidence type="ECO:0000313" key="4">
    <source>
        <dbReference type="EMBL" id="AAP82046.1"/>
    </source>
</evidence>
<dbReference type="Gene3D" id="1.10.10.2830">
    <property type="match status" value="1"/>
</dbReference>
<dbReference type="GO" id="GO:0003677">
    <property type="term" value="F:DNA binding"/>
    <property type="evidence" value="ECO:0007669"/>
    <property type="project" value="UniProtKB-KW"/>
</dbReference>
<dbReference type="AlphaFoldDB" id="Q7WZM6"/>
<gene>
    <name evidence="4" type="primary">parB</name>
</gene>
<dbReference type="GO" id="GO:0005694">
    <property type="term" value="C:chromosome"/>
    <property type="evidence" value="ECO:0007669"/>
    <property type="project" value="TreeGrafter"/>
</dbReference>
<geneLocation type="plasmid" evidence="4">
    <name>pBI1063</name>
</geneLocation>